<gene>
    <name evidence="3" type="ORF">AMR76_07155</name>
</gene>
<dbReference type="InParanoid" id="A0A0Q2SGR5"/>
<evidence type="ECO:0000256" key="2">
    <source>
        <dbReference type="SAM" id="SignalP"/>
    </source>
</evidence>
<organism evidence="3 4">
    <name type="scientific">Vibrio furnissii</name>
    <dbReference type="NCBI Taxonomy" id="29494"/>
    <lineage>
        <taxon>Bacteria</taxon>
        <taxon>Pseudomonadati</taxon>
        <taxon>Pseudomonadota</taxon>
        <taxon>Gammaproteobacteria</taxon>
        <taxon>Vibrionales</taxon>
        <taxon>Vibrionaceae</taxon>
        <taxon>Vibrio</taxon>
    </lineage>
</organism>
<sequence>MKRIGMVMVLTTLCGAAQAKVELIKEPVTLSADCLEVSTQGITIGAGECDGKKPKAEPPEHRSFKGKNNPGKGHKPKHKG</sequence>
<dbReference type="EMBL" id="LKHS01000005">
    <property type="protein sequence ID" value="KQH86851.1"/>
    <property type="molecule type" value="Genomic_DNA"/>
</dbReference>
<comment type="caution">
    <text evidence="3">The sequence shown here is derived from an EMBL/GenBank/DDBJ whole genome shotgun (WGS) entry which is preliminary data.</text>
</comment>
<feature type="compositionally biased region" description="Basic and acidic residues" evidence="1">
    <location>
        <begin position="49"/>
        <end position="63"/>
    </location>
</feature>
<dbReference type="AlphaFoldDB" id="A0A0Q2SGR5"/>
<name>A0A0Q2SGR5_VIBFU</name>
<keyword evidence="2" id="KW-0732">Signal</keyword>
<feature type="chain" id="PRO_5006196831" evidence="2">
    <location>
        <begin position="20"/>
        <end position="80"/>
    </location>
</feature>
<accession>A0A0Q2SGR5</accession>
<protein>
    <submittedName>
        <fullName evidence="3">CG2 omega domain protein</fullName>
    </submittedName>
</protein>
<feature type="region of interest" description="Disordered" evidence="1">
    <location>
        <begin position="46"/>
        <end position="80"/>
    </location>
</feature>
<evidence type="ECO:0000256" key="1">
    <source>
        <dbReference type="SAM" id="MobiDB-lite"/>
    </source>
</evidence>
<dbReference type="Proteomes" id="UP000051221">
    <property type="component" value="Unassembled WGS sequence"/>
</dbReference>
<keyword evidence="4" id="KW-1185">Reference proteome</keyword>
<proteinExistence type="predicted"/>
<evidence type="ECO:0000313" key="3">
    <source>
        <dbReference type="EMBL" id="KQH86851.1"/>
    </source>
</evidence>
<dbReference type="RefSeq" id="WP_055465743.1">
    <property type="nucleotide sequence ID" value="NZ_LKHS01000005.1"/>
</dbReference>
<evidence type="ECO:0000313" key="4">
    <source>
        <dbReference type="Proteomes" id="UP000051221"/>
    </source>
</evidence>
<reference evidence="3 4" key="1">
    <citation type="submission" date="2015-08" db="EMBL/GenBank/DDBJ databases">
        <title>Antibacterial properties of a collection of Vibrionaceae strains.</title>
        <authorList>
            <person name="Giubergia S."/>
        </authorList>
    </citation>
    <scope>NUCLEOTIDE SEQUENCE [LARGE SCALE GENOMIC DNA]</scope>
    <source>
        <strain evidence="3 4">S0821</strain>
    </source>
</reference>
<feature type="signal peptide" evidence="2">
    <location>
        <begin position="1"/>
        <end position="19"/>
    </location>
</feature>